<sequence length="338" mass="34636">MRGEDEATDGTAAGLTGRLARFARAYGGTGRARVLKDTRVTVVRAGDVVVKAYPPETDETALIARLRVAGTLPGVLLPPLAERPERLDGRLVTVWPAGEPVDPSDPEGAPWETAALLLARLHTAQAAALSLPPAGGPARLAGAVARLSDLSGLSGPRELHGAPGPDPGSGFDGRNGSVATILAAFRSLPAEVRPGPAEAGAAAPAGGVRPLTAGRPAHGDFHLGQIIRYQGEWLLIDVDDLGAGVPAWDLARPAAWYASGLLSPRLWERFLSAYLAAAGPAVSAADPWRELDAPARALTVQLAATAVAAAGAEGRPLDEVEQALVSSCGRIARAAAPQ</sequence>
<comment type="caution">
    <text evidence="2">The sequence shown here is derived from an EMBL/GenBank/DDBJ whole genome shotgun (WGS) entry which is preliminary data.</text>
</comment>
<name>A0A917RK86_9ACTN</name>
<gene>
    <name evidence="2" type="ORF">GCM10007964_63230</name>
</gene>
<dbReference type="Gene3D" id="3.90.1200.10">
    <property type="match status" value="1"/>
</dbReference>
<reference evidence="2" key="1">
    <citation type="journal article" date="2014" name="Int. J. Syst. Evol. Microbiol.">
        <title>Complete genome sequence of Corynebacterium casei LMG S-19264T (=DSM 44701T), isolated from a smear-ripened cheese.</title>
        <authorList>
            <consortium name="US DOE Joint Genome Institute (JGI-PGF)"/>
            <person name="Walter F."/>
            <person name="Albersmeier A."/>
            <person name="Kalinowski J."/>
            <person name="Ruckert C."/>
        </authorList>
    </citation>
    <scope>NUCLEOTIDE SEQUENCE</scope>
    <source>
        <strain evidence="2">JCM 13064</strain>
    </source>
</reference>
<evidence type="ECO:0000313" key="3">
    <source>
        <dbReference type="Proteomes" id="UP000645217"/>
    </source>
</evidence>
<dbReference type="EMBL" id="BMNT01000044">
    <property type="protein sequence ID" value="GGL12511.1"/>
    <property type="molecule type" value="Genomic_DNA"/>
</dbReference>
<dbReference type="AlphaFoldDB" id="A0A917RK86"/>
<protein>
    <submittedName>
        <fullName evidence="2">Aminoglycoside phosphotransferase</fullName>
    </submittedName>
</protein>
<accession>A0A917RK86</accession>
<dbReference type="SUPFAM" id="SSF56112">
    <property type="entry name" value="Protein kinase-like (PK-like)"/>
    <property type="match status" value="1"/>
</dbReference>
<feature type="region of interest" description="Disordered" evidence="1">
    <location>
        <begin position="154"/>
        <end position="173"/>
    </location>
</feature>
<proteinExistence type="predicted"/>
<evidence type="ECO:0000256" key="1">
    <source>
        <dbReference type="SAM" id="MobiDB-lite"/>
    </source>
</evidence>
<organism evidence="2 3">
    <name type="scientific">Sphaerisporangium melleum</name>
    <dbReference type="NCBI Taxonomy" id="321316"/>
    <lineage>
        <taxon>Bacteria</taxon>
        <taxon>Bacillati</taxon>
        <taxon>Actinomycetota</taxon>
        <taxon>Actinomycetes</taxon>
        <taxon>Streptosporangiales</taxon>
        <taxon>Streptosporangiaceae</taxon>
        <taxon>Sphaerisporangium</taxon>
    </lineage>
</organism>
<evidence type="ECO:0000313" key="2">
    <source>
        <dbReference type="EMBL" id="GGL12511.1"/>
    </source>
</evidence>
<dbReference type="InterPro" id="IPR011009">
    <property type="entry name" value="Kinase-like_dom_sf"/>
</dbReference>
<keyword evidence="3" id="KW-1185">Reference proteome</keyword>
<dbReference type="Proteomes" id="UP000645217">
    <property type="component" value="Unassembled WGS sequence"/>
</dbReference>
<reference evidence="2" key="2">
    <citation type="submission" date="2020-09" db="EMBL/GenBank/DDBJ databases">
        <authorList>
            <person name="Sun Q."/>
            <person name="Ohkuma M."/>
        </authorList>
    </citation>
    <scope>NUCLEOTIDE SEQUENCE</scope>
    <source>
        <strain evidence="2">JCM 13064</strain>
    </source>
</reference>